<dbReference type="Proteomes" id="UP000317332">
    <property type="component" value="Unassembled WGS sequence"/>
</dbReference>
<accession>A0A506PI37</accession>
<evidence type="ECO:0000313" key="3">
    <source>
        <dbReference type="Proteomes" id="UP000317332"/>
    </source>
</evidence>
<evidence type="ECO:0000313" key="2">
    <source>
        <dbReference type="EMBL" id="TPV32747.1"/>
    </source>
</evidence>
<name>A0A506PI37_9FLAO</name>
<keyword evidence="3" id="KW-1185">Reference proteome</keyword>
<dbReference type="RefSeq" id="WP_140990494.1">
    <property type="nucleotide sequence ID" value="NZ_VHIQ01000005.1"/>
</dbReference>
<reference evidence="2 3" key="1">
    <citation type="submission" date="2019-06" db="EMBL/GenBank/DDBJ databases">
        <title>Flavobacteriaceae Paucihalobacterium erythroidium CWB-1, complete genome.</title>
        <authorList>
            <person name="Wu S."/>
        </authorList>
    </citation>
    <scope>NUCLEOTIDE SEQUENCE [LARGE SCALE GENOMIC DNA]</scope>
    <source>
        <strain evidence="2 3">CWB-1</strain>
    </source>
</reference>
<protein>
    <submittedName>
        <fullName evidence="2">Uncharacterized protein</fullName>
    </submittedName>
</protein>
<feature type="signal peptide" evidence="1">
    <location>
        <begin position="1"/>
        <end position="25"/>
    </location>
</feature>
<proteinExistence type="predicted"/>
<organism evidence="2 3">
    <name type="scientific">Paucihalobacter ruber</name>
    <dbReference type="NCBI Taxonomy" id="2567861"/>
    <lineage>
        <taxon>Bacteria</taxon>
        <taxon>Pseudomonadati</taxon>
        <taxon>Bacteroidota</taxon>
        <taxon>Flavobacteriia</taxon>
        <taxon>Flavobacteriales</taxon>
        <taxon>Flavobacteriaceae</taxon>
        <taxon>Paucihalobacter</taxon>
    </lineage>
</organism>
<keyword evidence="1" id="KW-0732">Signal</keyword>
<evidence type="ECO:0000256" key="1">
    <source>
        <dbReference type="SAM" id="SignalP"/>
    </source>
</evidence>
<feature type="chain" id="PRO_5021221215" evidence="1">
    <location>
        <begin position="26"/>
        <end position="170"/>
    </location>
</feature>
<comment type="caution">
    <text evidence="2">The sequence shown here is derived from an EMBL/GenBank/DDBJ whole genome shotgun (WGS) entry which is preliminary data.</text>
</comment>
<sequence length="170" mass="19417">MNTKITTVNLIITLILLIFSSTSCTQDDDQPVDEIAQMIDEVRELTTTFSNHSAAQNAGWNNQMSPCVQHPTEGGMGIHFGRMEFFDGRINHLEPQVLLYAPNNNGDLEFLGVEYIIPFGILPESEPAPMLFDEEYKKNHELEIWALHVWTEKENPNGMFYDWNPNVNCN</sequence>
<dbReference type="PROSITE" id="PS51257">
    <property type="entry name" value="PROKAR_LIPOPROTEIN"/>
    <property type="match status" value="1"/>
</dbReference>
<dbReference type="AlphaFoldDB" id="A0A506PI37"/>
<dbReference type="OrthoDB" id="2449873at2"/>
<gene>
    <name evidence="2" type="ORF">FJ651_10550</name>
</gene>
<dbReference type="EMBL" id="VHIQ01000005">
    <property type="protein sequence ID" value="TPV32747.1"/>
    <property type="molecule type" value="Genomic_DNA"/>
</dbReference>